<dbReference type="InterPro" id="IPR002763">
    <property type="entry name" value="DUF72"/>
</dbReference>
<dbReference type="PANTHER" id="PTHR30348:SF14">
    <property type="entry name" value="BLR8050 PROTEIN"/>
    <property type="match status" value="1"/>
</dbReference>
<accession>A0A4Q0MMT1</accession>
<dbReference type="Pfam" id="PF01904">
    <property type="entry name" value="DUF72"/>
    <property type="match status" value="1"/>
</dbReference>
<dbReference type="SUPFAM" id="SSF117396">
    <property type="entry name" value="TM1631-like"/>
    <property type="match status" value="1"/>
</dbReference>
<comment type="caution">
    <text evidence="1">The sequence shown here is derived from an EMBL/GenBank/DDBJ whole genome shotgun (WGS) entry which is preliminary data.</text>
</comment>
<evidence type="ECO:0000313" key="2">
    <source>
        <dbReference type="Proteomes" id="UP000289708"/>
    </source>
</evidence>
<dbReference type="PANTHER" id="PTHR30348">
    <property type="entry name" value="UNCHARACTERIZED PROTEIN YECE"/>
    <property type="match status" value="1"/>
</dbReference>
<keyword evidence="2" id="KW-1185">Reference proteome</keyword>
<sequence length="281" mass="30546">MKREAAPMPLFVGTAGWSVSSRYAEDVPGPGSHLERYARRLNAVEINSSFYRPHQTKTYARWAASTPDGFRFSVKIPKTVSHERGLVGCDGLLDAFAEGVSGLGRKLGALLLQLPPSSTIDMRAAEAFFAAIRARLDAPLACEPRHDSWFTPEADRWLAELRVTRVAADPARPPGADEPGGWPGLRYWRWHGSPRIYYSDYDEAALASLRRRVGEGPSGAPTWCVFDNTASGAALGNALTFAGMQDGRLGEPACDSPVARRCSADVVERENLADRGSDVGK</sequence>
<organism evidence="1 2">
    <name type="scientific">Hansschlegelia zhihuaiae</name>
    <dbReference type="NCBI Taxonomy" id="405005"/>
    <lineage>
        <taxon>Bacteria</taxon>
        <taxon>Pseudomonadati</taxon>
        <taxon>Pseudomonadota</taxon>
        <taxon>Alphaproteobacteria</taxon>
        <taxon>Hyphomicrobiales</taxon>
        <taxon>Methylopilaceae</taxon>
        <taxon>Hansschlegelia</taxon>
    </lineage>
</organism>
<name>A0A4Q0MMT1_9HYPH</name>
<dbReference type="Proteomes" id="UP000289708">
    <property type="component" value="Unassembled WGS sequence"/>
</dbReference>
<dbReference type="InterPro" id="IPR036520">
    <property type="entry name" value="UPF0759_sf"/>
</dbReference>
<proteinExistence type="predicted"/>
<reference evidence="1 2" key="1">
    <citation type="submission" date="2018-12" db="EMBL/GenBank/DDBJ databases">
        <title>bacterium Hansschlegelia zhihuaiae S113.</title>
        <authorList>
            <person name="He J."/>
        </authorList>
    </citation>
    <scope>NUCLEOTIDE SEQUENCE [LARGE SCALE GENOMIC DNA]</scope>
    <source>
        <strain evidence="1 2">S 113</strain>
    </source>
</reference>
<gene>
    <name evidence="1" type="ORF">EK403_05370</name>
</gene>
<dbReference type="OrthoDB" id="9780310at2"/>
<evidence type="ECO:0000313" key="1">
    <source>
        <dbReference type="EMBL" id="RXF74805.1"/>
    </source>
</evidence>
<protein>
    <submittedName>
        <fullName evidence="1">DUF72 domain-containing protein</fullName>
    </submittedName>
</protein>
<dbReference type="AlphaFoldDB" id="A0A4Q0MMT1"/>
<dbReference type="Gene3D" id="3.20.20.410">
    <property type="entry name" value="Protein of unknown function UPF0759"/>
    <property type="match status" value="1"/>
</dbReference>
<dbReference type="EMBL" id="RYFI01000003">
    <property type="protein sequence ID" value="RXF74805.1"/>
    <property type="molecule type" value="Genomic_DNA"/>
</dbReference>